<accession>A0ABR3ACW9</accession>
<name>A0ABR3ACW9_9AGAR</name>
<gene>
    <name evidence="2" type="ORF">AAF712_002253</name>
</gene>
<comment type="caution">
    <text evidence="2">The sequence shown here is derived from an EMBL/GenBank/DDBJ whole genome shotgun (WGS) entry which is preliminary data.</text>
</comment>
<feature type="domain" description="Polysaccharide lyase 14" evidence="1">
    <location>
        <begin position="362"/>
        <end position="393"/>
    </location>
</feature>
<dbReference type="EMBL" id="JBBXMP010000006">
    <property type="protein sequence ID" value="KAL0070422.1"/>
    <property type="molecule type" value="Genomic_DNA"/>
</dbReference>
<proteinExistence type="predicted"/>
<dbReference type="Proteomes" id="UP001437256">
    <property type="component" value="Unassembled WGS sequence"/>
</dbReference>
<evidence type="ECO:0000313" key="3">
    <source>
        <dbReference type="Proteomes" id="UP001437256"/>
    </source>
</evidence>
<protein>
    <recommendedName>
        <fullName evidence="1">Polysaccharide lyase 14 domain-containing protein</fullName>
    </recommendedName>
</protein>
<dbReference type="PANTHER" id="PTHR40124">
    <property type="match status" value="1"/>
</dbReference>
<keyword evidence="3" id="KW-1185">Reference proteome</keyword>
<sequence>MPLQVTNVAQDFKITKFVDSQQNLQIVNGLPERASSTSYAQLALPTAPSSPSLLIPIERTSNYQPWDNSSSAIQVFYPQGSTNPSSKPRGGAQFYASPIDLSTAKNVTFAYSVFFPIGFDFVKGGKLPGLYGGHSGCSGGDTALTCFSTRLMWRKDGIGELYLYAPKDQQTSELCSGPESVCDSTYGLSIGRGTFTYTPGKWTYVSQIVTLNTPGTQDGTFALDVNGERVIERDDIFYRDSTYPKEPRTLPRKKSGHHRMFRPPHPRPHPAVQPAIPKHHSSGGLLGLGGLLRRTQGDEGYLERAQGELFIHDEPTDKSAAAQQPWDAGALVADDLAHDLDLGVGTKPPSLATPEPPVAGPVGFAGIFFSTFFGGHEPGWASPRDQYVWFKDFSVIRNA</sequence>
<dbReference type="InterPro" id="IPR048958">
    <property type="entry name" value="Polysacc_lyase_14"/>
</dbReference>
<organism evidence="2 3">
    <name type="scientific">Marasmius tenuissimus</name>
    <dbReference type="NCBI Taxonomy" id="585030"/>
    <lineage>
        <taxon>Eukaryota</taxon>
        <taxon>Fungi</taxon>
        <taxon>Dikarya</taxon>
        <taxon>Basidiomycota</taxon>
        <taxon>Agaricomycotina</taxon>
        <taxon>Agaricomycetes</taxon>
        <taxon>Agaricomycetidae</taxon>
        <taxon>Agaricales</taxon>
        <taxon>Marasmiineae</taxon>
        <taxon>Marasmiaceae</taxon>
        <taxon>Marasmius</taxon>
    </lineage>
</organism>
<evidence type="ECO:0000313" key="2">
    <source>
        <dbReference type="EMBL" id="KAL0070422.1"/>
    </source>
</evidence>
<reference evidence="2 3" key="1">
    <citation type="submission" date="2024-05" db="EMBL/GenBank/DDBJ databases">
        <title>A draft genome resource for the thread blight pathogen Marasmius tenuissimus strain MS-2.</title>
        <authorList>
            <person name="Yulfo-Soto G.E."/>
            <person name="Baruah I.K."/>
            <person name="Amoako-Attah I."/>
            <person name="Bukari Y."/>
            <person name="Meinhardt L.W."/>
            <person name="Bailey B.A."/>
            <person name="Cohen S.P."/>
        </authorList>
    </citation>
    <scope>NUCLEOTIDE SEQUENCE [LARGE SCALE GENOMIC DNA]</scope>
    <source>
        <strain evidence="2 3">MS-2</strain>
    </source>
</reference>
<dbReference type="Pfam" id="PF21294">
    <property type="entry name" value="Polysacc_lyase_14"/>
    <property type="match status" value="2"/>
</dbReference>
<dbReference type="PANTHER" id="PTHR40124:SF1">
    <property type="entry name" value="DISAGGREGATASE RELATED REPEAT PROTEIN"/>
    <property type="match status" value="1"/>
</dbReference>
<dbReference type="Gene3D" id="2.60.120.200">
    <property type="match status" value="2"/>
</dbReference>
<evidence type="ECO:0000259" key="1">
    <source>
        <dbReference type="Pfam" id="PF21294"/>
    </source>
</evidence>
<feature type="domain" description="Polysaccharide lyase 14" evidence="1">
    <location>
        <begin position="68"/>
        <end position="242"/>
    </location>
</feature>